<feature type="region of interest" description="Disordered" evidence="1">
    <location>
        <begin position="94"/>
        <end position="144"/>
    </location>
</feature>
<name>A0A6A5TAW5_9PLEO</name>
<reference evidence="3" key="1">
    <citation type="journal article" date="2020" name="Stud. Mycol.">
        <title>101 Dothideomycetes genomes: a test case for predicting lifestyles and emergence of pathogens.</title>
        <authorList>
            <person name="Haridas S."/>
            <person name="Albert R."/>
            <person name="Binder M."/>
            <person name="Bloem J."/>
            <person name="Labutti K."/>
            <person name="Salamov A."/>
            <person name="Andreopoulos B."/>
            <person name="Baker S."/>
            <person name="Barry K."/>
            <person name="Bills G."/>
            <person name="Bluhm B."/>
            <person name="Cannon C."/>
            <person name="Castanera R."/>
            <person name="Culley D."/>
            <person name="Daum C."/>
            <person name="Ezra D."/>
            <person name="Gonzalez J."/>
            <person name="Henrissat B."/>
            <person name="Kuo A."/>
            <person name="Liang C."/>
            <person name="Lipzen A."/>
            <person name="Lutzoni F."/>
            <person name="Magnuson J."/>
            <person name="Mondo S."/>
            <person name="Nolan M."/>
            <person name="Ohm R."/>
            <person name="Pangilinan J."/>
            <person name="Park H.-J."/>
            <person name="Ramirez L."/>
            <person name="Alfaro M."/>
            <person name="Sun H."/>
            <person name="Tritt A."/>
            <person name="Yoshinaga Y."/>
            <person name="Zwiers L.-H."/>
            <person name="Turgeon B."/>
            <person name="Goodwin S."/>
            <person name="Spatafora J."/>
            <person name="Crous P."/>
            <person name="Grigoriev I."/>
        </authorList>
    </citation>
    <scope>NUCLEOTIDE SEQUENCE</scope>
    <source>
        <strain evidence="3">CBS 675.92</strain>
    </source>
</reference>
<sequence>MAPIFNDSVRLFHRAMWSLITDDLLFSRQPKSESKTSSKSKTKSKTKPKSKGNKIKVGTIQVENWKFVLIVIGSIVALCLLAWLTWWLWKKRRAKSVKEEDEDKEMLQPGINGPSEDDSDRAVWDTRSSEDVEVGGYQSIRRGL</sequence>
<organism evidence="3 4">
    <name type="scientific">Byssothecium circinans</name>
    <dbReference type="NCBI Taxonomy" id="147558"/>
    <lineage>
        <taxon>Eukaryota</taxon>
        <taxon>Fungi</taxon>
        <taxon>Dikarya</taxon>
        <taxon>Ascomycota</taxon>
        <taxon>Pezizomycotina</taxon>
        <taxon>Dothideomycetes</taxon>
        <taxon>Pleosporomycetidae</taxon>
        <taxon>Pleosporales</taxon>
        <taxon>Massarineae</taxon>
        <taxon>Massarinaceae</taxon>
        <taxon>Byssothecium</taxon>
    </lineage>
</organism>
<dbReference type="EMBL" id="ML977039">
    <property type="protein sequence ID" value="KAF1949294.1"/>
    <property type="molecule type" value="Genomic_DNA"/>
</dbReference>
<keyword evidence="2" id="KW-0812">Transmembrane</keyword>
<keyword evidence="2" id="KW-1133">Transmembrane helix</keyword>
<evidence type="ECO:0000313" key="3">
    <source>
        <dbReference type="EMBL" id="KAF1949294.1"/>
    </source>
</evidence>
<protein>
    <submittedName>
        <fullName evidence="3">Uncharacterized protein</fullName>
    </submittedName>
</protein>
<feature type="compositionally biased region" description="Basic residues" evidence="1">
    <location>
        <begin position="38"/>
        <end position="53"/>
    </location>
</feature>
<proteinExistence type="predicted"/>
<feature type="compositionally biased region" description="Basic and acidic residues" evidence="1">
    <location>
        <begin position="120"/>
        <end position="130"/>
    </location>
</feature>
<evidence type="ECO:0000256" key="2">
    <source>
        <dbReference type="SAM" id="Phobius"/>
    </source>
</evidence>
<keyword evidence="4" id="KW-1185">Reference proteome</keyword>
<dbReference type="Proteomes" id="UP000800035">
    <property type="component" value="Unassembled WGS sequence"/>
</dbReference>
<evidence type="ECO:0000313" key="4">
    <source>
        <dbReference type="Proteomes" id="UP000800035"/>
    </source>
</evidence>
<feature type="transmembrane region" description="Helical" evidence="2">
    <location>
        <begin position="67"/>
        <end position="89"/>
    </location>
</feature>
<accession>A0A6A5TAW5</accession>
<evidence type="ECO:0000256" key="1">
    <source>
        <dbReference type="SAM" id="MobiDB-lite"/>
    </source>
</evidence>
<gene>
    <name evidence="3" type="ORF">CC80DRAFT_555501</name>
</gene>
<keyword evidence="2" id="KW-0472">Membrane</keyword>
<feature type="region of interest" description="Disordered" evidence="1">
    <location>
        <begin position="31"/>
        <end position="53"/>
    </location>
</feature>
<dbReference type="AlphaFoldDB" id="A0A6A5TAW5"/>